<reference evidence="2 3" key="1">
    <citation type="journal article" date="2022" name="Nat. Plants">
        <title>Genomes of leafy and leafless Platanthera orchids illuminate the evolution of mycoheterotrophy.</title>
        <authorList>
            <person name="Li M.H."/>
            <person name="Liu K.W."/>
            <person name="Li Z."/>
            <person name="Lu H.C."/>
            <person name="Ye Q.L."/>
            <person name="Zhang D."/>
            <person name="Wang J.Y."/>
            <person name="Li Y.F."/>
            <person name="Zhong Z.M."/>
            <person name="Liu X."/>
            <person name="Yu X."/>
            <person name="Liu D.K."/>
            <person name="Tu X.D."/>
            <person name="Liu B."/>
            <person name="Hao Y."/>
            <person name="Liao X.Y."/>
            <person name="Jiang Y.T."/>
            <person name="Sun W.H."/>
            <person name="Chen J."/>
            <person name="Chen Y.Q."/>
            <person name="Ai Y."/>
            <person name="Zhai J.W."/>
            <person name="Wu S.S."/>
            <person name="Zhou Z."/>
            <person name="Hsiao Y.Y."/>
            <person name="Wu W.L."/>
            <person name="Chen Y.Y."/>
            <person name="Lin Y.F."/>
            <person name="Hsu J.L."/>
            <person name="Li C.Y."/>
            <person name="Wang Z.W."/>
            <person name="Zhao X."/>
            <person name="Zhong W.Y."/>
            <person name="Ma X.K."/>
            <person name="Ma L."/>
            <person name="Huang J."/>
            <person name="Chen G.Z."/>
            <person name="Huang M.Z."/>
            <person name="Huang L."/>
            <person name="Peng D.H."/>
            <person name="Luo Y.B."/>
            <person name="Zou S.Q."/>
            <person name="Chen S.P."/>
            <person name="Lan S."/>
            <person name="Tsai W.C."/>
            <person name="Van de Peer Y."/>
            <person name="Liu Z.J."/>
        </authorList>
    </citation>
    <scope>NUCLEOTIDE SEQUENCE [LARGE SCALE GENOMIC DNA]</scope>
    <source>
        <strain evidence="2">Lor287</strain>
    </source>
</reference>
<feature type="domain" description="Retrotransposon Copia-like N-terminal" evidence="1">
    <location>
        <begin position="27"/>
        <end position="70"/>
    </location>
</feature>
<dbReference type="Pfam" id="PF14244">
    <property type="entry name" value="Retrotran_gag_3"/>
    <property type="match status" value="1"/>
</dbReference>
<gene>
    <name evidence="2" type="ORF">KSP39_PZI002030</name>
</gene>
<evidence type="ECO:0000259" key="1">
    <source>
        <dbReference type="Pfam" id="PF14244"/>
    </source>
</evidence>
<sequence length="126" mass="13795">MASLPSVESPVPSKISLDDSLNPFFLHPSDNPGSVLVSQILKGDNYSSWNRAMKMALIGKNKFGFVDGSITSSADNDSLSILSWHHNNNIVSSWLLNLISKDIAANIIYVSSAAEIWSGLQERFQQ</sequence>
<keyword evidence="3" id="KW-1185">Reference proteome</keyword>
<proteinExistence type="predicted"/>
<evidence type="ECO:0000313" key="2">
    <source>
        <dbReference type="EMBL" id="KAK8953942.1"/>
    </source>
</evidence>
<organism evidence="2 3">
    <name type="scientific">Platanthera zijinensis</name>
    <dbReference type="NCBI Taxonomy" id="2320716"/>
    <lineage>
        <taxon>Eukaryota</taxon>
        <taxon>Viridiplantae</taxon>
        <taxon>Streptophyta</taxon>
        <taxon>Embryophyta</taxon>
        <taxon>Tracheophyta</taxon>
        <taxon>Spermatophyta</taxon>
        <taxon>Magnoliopsida</taxon>
        <taxon>Liliopsida</taxon>
        <taxon>Asparagales</taxon>
        <taxon>Orchidaceae</taxon>
        <taxon>Orchidoideae</taxon>
        <taxon>Orchideae</taxon>
        <taxon>Orchidinae</taxon>
        <taxon>Platanthera</taxon>
    </lineage>
</organism>
<protein>
    <recommendedName>
        <fullName evidence="1">Retrotransposon Copia-like N-terminal domain-containing protein</fullName>
    </recommendedName>
</protein>
<comment type="caution">
    <text evidence="2">The sequence shown here is derived from an EMBL/GenBank/DDBJ whole genome shotgun (WGS) entry which is preliminary data.</text>
</comment>
<evidence type="ECO:0000313" key="3">
    <source>
        <dbReference type="Proteomes" id="UP001418222"/>
    </source>
</evidence>
<dbReference type="PANTHER" id="PTHR37610">
    <property type="entry name" value="CCHC-TYPE DOMAIN-CONTAINING PROTEIN"/>
    <property type="match status" value="1"/>
</dbReference>
<dbReference type="PANTHER" id="PTHR37610:SF97">
    <property type="entry name" value="RETROTRANSPOSON GAG DOMAIN-CONTAINING PROTEIN"/>
    <property type="match status" value="1"/>
</dbReference>
<dbReference type="InterPro" id="IPR029472">
    <property type="entry name" value="Copia-like_N"/>
</dbReference>
<accession>A0AAP0BZE9</accession>
<dbReference type="Proteomes" id="UP001418222">
    <property type="component" value="Unassembled WGS sequence"/>
</dbReference>
<dbReference type="AlphaFoldDB" id="A0AAP0BZE9"/>
<name>A0AAP0BZE9_9ASPA</name>
<dbReference type="EMBL" id="JBBWWQ010000002">
    <property type="protein sequence ID" value="KAK8953942.1"/>
    <property type="molecule type" value="Genomic_DNA"/>
</dbReference>